<dbReference type="PANTHER" id="PTHR33978:SF4">
    <property type="entry name" value="SERINE_THREONINE-KINASE"/>
    <property type="match status" value="1"/>
</dbReference>
<dbReference type="EMBL" id="JBBPBM010000004">
    <property type="protein sequence ID" value="KAK8587344.1"/>
    <property type="molecule type" value="Genomic_DNA"/>
</dbReference>
<evidence type="ECO:0000313" key="3">
    <source>
        <dbReference type="Proteomes" id="UP001472677"/>
    </source>
</evidence>
<accession>A0ABR2FSV7</accession>
<keyword evidence="3" id="KW-1185">Reference proteome</keyword>
<name>A0ABR2FSV7_9ROSI</name>
<organism evidence="2 3">
    <name type="scientific">Hibiscus sabdariffa</name>
    <name type="common">roselle</name>
    <dbReference type="NCBI Taxonomy" id="183260"/>
    <lineage>
        <taxon>Eukaryota</taxon>
        <taxon>Viridiplantae</taxon>
        <taxon>Streptophyta</taxon>
        <taxon>Embryophyta</taxon>
        <taxon>Tracheophyta</taxon>
        <taxon>Spermatophyta</taxon>
        <taxon>Magnoliopsida</taxon>
        <taxon>eudicotyledons</taxon>
        <taxon>Gunneridae</taxon>
        <taxon>Pentapetalae</taxon>
        <taxon>rosids</taxon>
        <taxon>malvids</taxon>
        <taxon>Malvales</taxon>
        <taxon>Malvaceae</taxon>
        <taxon>Malvoideae</taxon>
        <taxon>Hibiscus</taxon>
    </lineage>
</organism>
<evidence type="ECO:0000313" key="2">
    <source>
        <dbReference type="EMBL" id="KAK8587344.1"/>
    </source>
</evidence>
<protein>
    <submittedName>
        <fullName evidence="2">Uncharacterized protein</fullName>
    </submittedName>
</protein>
<proteinExistence type="predicted"/>
<dbReference type="Proteomes" id="UP001472677">
    <property type="component" value="Unassembled WGS sequence"/>
</dbReference>
<comment type="caution">
    <text evidence="2">The sequence shown here is derived from an EMBL/GenBank/DDBJ whole genome shotgun (WGS) entry which is preliminary data.</text>
</comment>
<feature type="region of interest" description="Disordered" evidence="1">
    <location>
        <begin position="175"/>
        <end position="210"/>
    </location>
</feature>
<evidence type="ECO:0000256" key="1">
    <source>
        <dbReference type="SAM" id="MobiDB-lite"/>
    </source>
</evidence>
<gene>
    <name evidence="2" type="ORF">V6N12_021840</name>
</gene>
<sequence length="210" mass="24056">MEKSLEKTQRNQYQERNHLVWDCGSTLYDSFELNTLNRQLDSAIHARAMSMPHLLHTDPPGSKKLPQSSKLSRSIQKLFKSMFKFRQTCSSSSVLLPKHKSNKEHVVVYNKTGALTMIKPCFDPIKILHEKCHEHHLSSGHIHVHKKSKGVSERHGHDQLSNGIHAQLHVVQRDMTKGRQDPEPWHPCSATRGTGHGQRKEGKEDERQGE</sequence>
<reference evidence="2 3" key="1">
    <citation type="journal article" date="2024" name="G3 (Bethesda)">
        <title>Genome assembly of Hibiscus sabdariffa L. provides insights into metabolisms of medicinal natural products.</title>
        <authorList>
            <person name="Kim T."/>
        </authorList>
    </citation>
    <scope>NUCLEOTIDE SEQUENCE [LARGE SCALE GENOMIC DNA]</scope>
    <source>
        <strain evidence="2">TK-2024</strain>
        <tissue evidence="2">Old leaves</tissue>
    </source>
</reference>
<feature type="compositionally biased region" description="Basic and acidic residues" evidence="1">
    <location>
        <begin position="198"/>
        <end position="210"/>
    </location>
</feature>
<dbReference type="PANTHER" id="PTHR33978">
    <property type="entry name" value="SERINE/THREONINE-KINASE"/>
    <property type="match status" value="1"/>
</dbReference>
<feature type="compositionally biased region" description="Basic and acidic residues" evidence="1">
    <location>
        <begin position="175"/>
        <end position="184"/>
    </location>
</feature>